<dbReference type="PIRSF" id="PIRSF001238">
    <property type="entry name" value="IadA"/>
    <property type="match status" value="1"/>
</dbReference>
<dbReference type="Gene3D" id="3.20.20.140">
    <property type="entry name" value="Metal-dependent hydrolases"/>
    <property type="match status" value="1"/>
</dbReference>
<name>A0ABW8TYQ5_9CLOT</name>
<dbReference type="EMBL" id="JBJHZY010000004">
    <property type="protein sequence ID" value="MFL0269768.1"/>
    <property type="molecule type" value="Genomic_DNA"/>
</dbReference>
<feature type="domain" description="Amidohydrolase-related" evidence="2">
    <location>
        <begin position="217"/>
        <end position="376"/>
    </location>
</feature>
<accession>A0ABW8TYQ5</accession>
<dbReference type="Proteomes" id="UP001623661">
    <property type="component" value="Unassembled WGS sequence"/>
</dbReference>
<dbReference type="InterPro" id="IPR050378">
    <property type="entry name" value="Metallo-dep_Hydrolases_sf"/>
</dbReference>
<comment type="PTM">
    <text evidence="1">Carboxylation allows a single lysine to coordinate two zinc ions.</text>
</comment>
<sequence length="396" mass="43471">MIKLIKKGIVYAPDYLGVKDILICNDKIAKIDDDIPLPPKGFYEVEVIDASNQIVTPGFIDLHVHITGGGGEGGYTTRTPEIQLSQITTTGVTTVIGLLGTDGTTRSLNSLLAKARALEEEGINALSWTGCYQFPTRTITDTSRDDIILIDKIIGVGEVAISDHRGSKPMEKDIERLALECRVAGLLSNKCGVLQLHVGDDREGINILFDIIKESPILAKNILPTHINRNMNLLHQAIKYLKMGGHIDLTSGITRTESDPIPSDASYGLKYLLDKGCPLENITMSSDSNGSMPIFDENGKLTDISVGSIETNFVEFRKMVQVYNLPIEKALYPLTKNPSRILKLDYLGTIDVEKQADLLIMNPDLSLDYVLCKGKTLVQHGNAVKFGTFEKDIKSK</sequence>
<dbReference type="RefSeq" id="WP_406766389.1">
    <property type="nucleotide sequence ID" value="NZ_JBJHZY010000004.1"/>
</dbReference>
<protein>
    <recommendedName>
        <fullName evidence="1">Isoaspartyl dipeptidase</fullName>
        <ecNumber evidence="1">3.4.19.-</ecNumber>
    </recommendedName>
</protein>
<dbReference type="Pfam" id="PF01979">
    <property type="entry name" value="Amidohydro_1"/>
    <property type="match status" value="1"/>
</dbReference>
<dbReference type="SUPFAM" id="SSF51556">
    <property type="entry name" value="Metallo-dependent hydrolases"/>
    <property type="match status" value="1"/>
</dbReference>
<keyword evidence="1 4" id="KW-0378">Hydrolase</keyword>
<evidence type="ECO:0000256" key="1">
    <source>
        <dbReference type="PIRNR" id="PIRNR001238"/>
    </source>
</evidence>
<reference evidence="4 5" key="1">
    <citation type="submission" date="2024-11" db="EMBL/GenBank/DDBJ databases">
        <authorList>
            <person name="Heng Y.C."/>
            <person name="Lim A.C.H."/>
            <person name="Lee J.K.Y."/>
            <person name="Kittelmann S."/>
        </authorList>
    </citation>
    <scope>NUCLEOTIDE SEQUENCE [LARGE SCALE GENOMIC DNA]</scope>
    <source>
        <strain evidence="4 5">WILCCON 0202</strain>
    </source>
</reference>
<evidence type="ECO:0000259" key="3">
    <source>
        <dbReference type="Pfam" id="PF07969"/>
    </source>
</evidence>
<dbReference type="GO" id="GO:0008798">
    <property type="term" value="F:beta-aspartyl-peptidase activity"/>
    <property type="evidence" value="ECO:0007669"/>
    <property type="project" value="UniProtKB-EC"/>
</dbReference>
<keyword evidence="1" id="KW-0645">Protease</keyword>
<keyword evidence="5" id="KW-1185">Reference proteome</keyword>
<comment type="caution">
    <text evidence="4">The sequence shown here is derived from an EMBL/GenBank/DDBJ whole genome shotgun (WGS) entry which is preliminary data.</text>
</comment>
<evidence type="ECO:0000313" key="5">
    <source>
        <dbReference type="Proteomes" id="UP001623661"/>
    </source>
</evidence>
<dbReference type="EC" id="3.4.19.-" evidence="1"/>
<dbReference type="InterPro" id="IPR032466">
    <property type="entry name" value="Metal_Hydrolase"/>
</dbReference>
<comment type="subcellular location">
    <subcellularLocation>
        <location evidence="1">Cytoplasm</location>
    </subcellularLocation>
</comment>
<comment type="similarity">
    <text evidence="1">Belongs to the peptidase M38 family.</text>
</comment>
<dbReference type="SUPFAM" id="SSF51338">
    <property type="entry name" value="Composite domain of metallo-dependent hydrolases"/>
    <property type="match status" value="1"/>
</dbReference>
<keyword evidence="1" id="KW-0482">Metalloprotease</keyword>
<dbReference type="InterPro" id="IPR013108">
    <property type="entry name" value="Amidohydro_3"/>
</dbReference>
<comment type="function">
    <text evidence="1">Catalyzes the hydrolytic cleavage of a subset of L-isoaspartyl (L-beta-aspartyl) dipeptides. Used to degrade proteins damaged by L-isoaspartyl residues formation.</text>
</comment>
<dbReference type="InterPro" id="IPR011059">
    <property type="entry name" value="Metal-dep_hydrolase_composite"/>
</dbReference>
<evidence type="ECO:0000313" key="4">
    <source>
        <dbReference type="EMBL" id="MFL0269768.1"/>
    </source>
</evidence>
<dbReference type="PANTHER" id="PTHR11647:SF1">
    <property type="entry name" value="COLLAPSIN RESPONSE MEDIATOR PROTEIN"/>
    <property type="match status" value="1"/>
</dbReference>
<dbReference type="PANTHER" id="PTHR11647">
    <property type="entry name" value="HYDRANTOINASE/DIHYDROPYRIMIDINASE FAMILY MEMBER"/>
    <property type="match status" value="1"/>
</dbReference>
<feature type="domain" description="Amidohydrolase 3" evidence="3">
    <location>
        <begin position="46"/>
        <end position="87"/>
    </location>
</feature>
<dbReference type="Pfam" id="PF07969">
    <property type="entry name" value="Amidohydro_3"/>
    <property type="match status" value="1"/>
</dbReference>
<organism evidence="4 5">
    <name type="scientific">Candidatus Clostridium radicumherbarum</name>
    <dbReference type="NCBI Taxonomy" id="3381662"/>
    <lineage>
        <taxon>Bacteria</taxon>
        <taxon>Bacillati</taxon>
        <taxon>Bacillota</taxon>
        <taxon>Clostridia</taxon>
        <taxon>Eubacteriales</taxon>
        <taxon>Clostridiaceae</taxon>
        <taxon>Clostridium</taxon>
    </lineage>
</organism>
<dbReference type="InterPro" id="IPR006680">
    <property type="entry name" value="Amidohydro-rel"/>
</dbReference>
<evidence type="ECO:0000259" key="2">
    <source>
        <dbReference type="Pfam" id="PF01979"/>
    </source>
</evidence>
<keyword evidence="1" id="KW-0479">Metal-binding</keyword>
<proteinExistence type="inferred from homology"/>
<dbReference type="NCBIfam" id="TIGR01975">
    <property type="entry name" value="isoAsp_dipep"/>
    <property type="match status" value="1"/>
</dbReference>
<gene>
    <name evidence="4" type="primary">iadA</name>
    <name evidence="4" type="ORF">ACJDUH_16945</name>
</gene>
<dbReference type="InterPro" id="IPR010229">
    <property type="entry name" value="Pept_M38_dipep"/>
</dbReference>
<dbReference type="Gene3D" id="2.30.40.10">
    <property type="entry name" value="Urease, subunit C, domain 1"/>
    <property type="match status" value="1"/>
</dbReference>
<keyword evidence="1" id="KW-0862">Zinc</keyword>
<comment type="cofactor">
    <cofactor evidence="1">
        <name>Zn(2+)</name>
        <dbReference type="ChEBI" id="CHEBI:29105"/>
    </cofactor>
    <text evidence="1">Binds 2 Zn(2+) ions per subunit.</text>
</comment>